<evidence type="ECO:0000256" key="4">
    <source>
        <dbReference type="SAM" id="MobiDB-lite"/>
    </source>
</evidence>
<protein>
    <recommendedName>
        <fullName evidence="5">CHHC U11-48K-type domain-containing protein</fullName>
    </recommendedName>
</protein>
<sequence>MESVHVFREATSNVVHCPFNIAHSMPQKSLITHLAKCPDKRPNQTVCSFNNLHVVEALHLAVHEAGCPDRLNYDQIVYQTTETKHDVKLNVPEIIDDVDETWDDASTNQQRSNETIPVQNVIKTINEKPCFMRPPAGCTKSERKKYRSEAQKAYRDVDLSYKPNSSINDRIDDSKTKSGSKNVQQGKKNGLFFGKRP</sequence>
<keyword evidence="2" id="KW-0863">Zinc-finger</keyword>
<feature type="region of interest" description="Disordered" evidence="4">
    <location>
        <begin position="133"/>
        <end position="197"/>
    </location>
</feature>
<dbReference type="PROSITE" id="PS51800">
    <property type="entry name" value="ZF_CHHC_U11_48K"/>
    <property type="match status" value="1"/>
</dbReference>
<comment type="caution">
    <text evidence="6">The sequence shown here is derived from an EMBL/GenBank/DDBJ whole genome shotgun (WGS) entry which is preliminary data.</text>
</comment>
<dbReference type="EMBL" id="CARXXK010000001">
    <property type="protein sequence ID" value="CAI6349884.1"/>
    <property type="molecule type" value="Genomic_DNA"/>
</dbReference>
<name>A0AAV0W281_9HEMI</name>
<feature type="domain" description="CHHC U11-48K-type" evidence="5">
    <location>
        <begin position="14"/>
        <end position="41"/>
    </location>
</feature>
<organism evidence="6 7">
    <name type="scientific">Macrosiphum euphorbiae</name>
    <name type="common">potato aphid</name>
    <dbReference type="NCBI Taxonomy" id="13131"/>
    <lineage>
        <taxon>Eukaryota</taxon>
        <taxon>Metazoa</taxon>
        <taxon>Ecdysozoa</taxon>
        <taxon>Arthropoda</taxon>
        <taxon>Hexapoda</taxon>
        <taxon>Insecta</taxon>
        <taxon>Pterygota</taxon>
        <taxon>Neoptera</taxon>
        <taxon>Paraneoptera</taxon>
        <taxon>Hemiptera</taxon>
        <taxon>Sternorrhyncha</taxon>
        <taxon>Aphidomorpha</taxon>
        <taxon>Aphidoidea</taxon>
        <taxon>Aphididae</taxon>
        <taxon>Macrosiphini</taxon>
        <taxon>Macrosiphum</taxon>
    </lineage>
</organism>
<accession>A0AAV0W281</accession>
<dbReference type="InterPro" id="IPR022776">
    <property type="entry name" value="TRM13/UPF0224_CHHC_Znf_dom"/>
</dbReference>
<keyword evidence="7" id="KW-1185">Reference proteome</keyword>
<dbReference type="Pfam" id="PF05253">
    <property type="entry name" value="zf-U11-48K"/>
    <property type="match status" value="1"/>
</dbReference>
<proteinExistence type="predicted"/>
<dbReference type="Proteomes" id="UP001160148">
    <property type="component" value="Unassembled WGS sequence"/>
</dbReference>
<dbReference type="AlphaFoldDB" id="A0AAV0W281"/>
<evidence type="ECO:0000313" key="7">
    <source>
        <dbReference type="Proteomes" id="UP001160148"/>
    </source>
</evidence>
<reference evidence="6 7" key="1">
    <citation type="submission" date="2023-01" db="EMBL/GenBank/DDBJ databases">
        <authorList>
            <person name="Whitehead M."/>
        </authorList>
    </citation>
    <scope>NUCLEOTIDE SEQUENCE [LARGE SCALE GENOMIC DNA]</scope>
</reference>
<feature type="compositionally biased region" description="Polar residues" evidence="4">
    <location>
        <begin position="177"/>
        <end position="187"/>
    </location>
</feature>
<evidence type="ECO:0000256" key="1">
    <source>
        <dbReference type="ARBA" id="ARBA00022723"/>
    </source>
</evidence>
<feature type="compositionally biased region" description="Basic and acidic residues" evidence="4">
    <location>
        <begin position="147"/>
        <end position="159"/>
    </location>
</feature>
<keyword evidence="1" id="KW-0479">Metal-binding</keyword>
<evidence type="ECO:0000256" key="2">
    <source>
        <dbReference type="ARBA" id="ARBA00022771"/>
    </source>
</evidence>
<gene>
    <name evidence="6" type="ORF">MEUPH1_LOCUS6400</name>
</gene>
<evidence type="ECO:0000256" key="3">
    <source>
        <dbReference type="ARBA" id="ARBA00022833"/>
    </source>
</evidence>
<evidence type="ECO:0000313" key="6">
    <source>
        <dbReference type="EMBL" id="CAI6349884.1"/>
    </source>
</evidence>
<evidence type="ECO:0000259" key="5">
    <source>
        <dbReference type="PROSITE" id="PS51800"/>
    </source>
</evidence>
<keyword evidence="3" id="KW-0862">Zinc</keyword>
<dbReference type="GO" id="GO:0008270">
    <property type="term" value="F:zinc ion binding"/>
    <property type="evidence" value="ECO:0007669"/>
    <property type="project" value="UniProtKB-KW"/>
</dbReference>